<dbReference type="EC" id="1.4.4.2" evidence="1"/>
<evidence type="ECO:0000256" key="1">
    <source>
        <dbReference type="ARBA" id="ARBA00012134"/>
    </source>
</evidence>
<dbReference type="InterPro" id="IPR015422">
    <property type="entry name" value="PyrdxlP-dep_Trfase_small"/>
</dbReference>
<dbReference type="GO" id="GO:0005960">
    <property type="term" value="C:glycine cleavage complex"/>
    <property type="evidence" value="ECO:0007669"/>
    <property type="project" value="TreeGrafter"/>
</dbReference>
<keyword evidence="3" id="KW-0560">Oxidoreductase</keyword>
<dbReference type="InterPro" id="IPR020581">
    <property type="entry name" value="GDC_P"/>
</dbReference>
<dbReference type="GO" id="GO:0019464">
    <property type="term" value="P:glycine decarboxylation via glycine cleavage system"/>
    <property type="evidence" value="ECO:0007669"/>
    <property type="project" value="TreeGrafter"/>
</dbReference>
<feature type="domain" description="Aminotransferase class V" evidence="5">
    <location>
        <begin position="3"/>
        <end position="132"/>
    </location>
</feature>
<evidence type="ECO:0000256" key="4">
    <source>
        <dbReference type="ARBA" id="ARBA00049026"/>
    </source>
</evidence>
<proteinExistence type="predicted"/>
<dbReference type="EMBL" id="LAZR01025339">
    <property type="protein sequence ID" value="KKL72220.1"/>
    <property type="molecule type" value="Genomic_DNA"/>
</dbReference>
<dbReference type="Pfam" id="PF00266">
    <property type="entry name" value="Aminotran_5"/>
    <property type="match status" value="1"/>
</dbReference>
<protein>
    <recommendedName>
        <fullName evidence="1">glycine dehydrogenase (aminomethyl-transferring)</fullName>
        <ecNumber evidence="1">1.4.4.2</ecNumber>
    </recommendedName>
</protein>
<dbReference type="Gene3D" id="3.40.640.10">
    <property type="entry name" value="Type I PLP-dependent aspartate aminotransferase-like (Major domain)"/>
    <property type="match status" value="1"/>
</dbReference>
<evidence type="ECO:0000256" key="3">
    <source>
        <dbReference type="ARBA" id="ARBA00023002"/>
    </source>
</evidence>
<dbReference type="PANTHER" id="PTHR11773">
    <property type="entry name" value="GLYCINE DEHYDROGENASE, DECARBOXYLATING"/>
    <property type="match status" value="1"/>
</dbReference>
<dbReference type="GO" id="GO:0030170">
    <property type="term" value="F:pyridoxal phosphate binding"/>
    <property type="evidence" value="ECO:0007669"/>
    <property type="project" value="TreeGrafter"/>
</dbReference>
<dbReference type="InterPro" id="IPR015421">
    <property type="entry name" value="PyrdxlP-dep_Trfase_major"/>
</dbReference>
<organism evidence="7">
    <name type="scientific">marine sediment metagenome</name>
    <dbReference type="NCBI Taxonomy" id="412755"/>
    <lineage>
        <taxon>unclassified sequences</taxon>
        <taxon>metagenomes</taxon>
        <taxon>ecological metagenomes</taxon>
    </lineage>
</organism>
<comment type="catalytic activity">
    <reaction evidence="4">
        <text>N(6)-[(R)-lipoyl]-L-lysyl-[glycine-cleavage complex H protein] + glycine + H(+) = N(6)-[(R)-S(8)-aminomethyldihydrolipoyl]-L-lysyl-[glycine-cleavage complex H protein] + CO2</text>
        <dbReference type="Rhea" id="RHEA:24304"/>
        <dbReference type="Rhea" id="RHEA-COMP:10494"/>
        <dbReference type="Rhea" id="RHEA-COMP:10495"/>
        <dbReference type="ChEBI" id="CHEBI:15378"/>
        <dbReference type="ChEBI" id="CHEBI:16526"/>
        <dbReference type="ChEBI" id="CHEBI:57305"/>
        <dbReference type="ChEBI" id="CHEBI:83099"/>
        <dbReference type="ChEBI" id="CHEBI:83143"/>
        <dbReference type="EC" id="1.4.4.2"/>
    </reaction>
</comment>
<evidence type="ECO:0000259" key="6">
    <source>
        <dbReference type="Pfam" id="PF21478"/>
    </source>
</evidence>
<comment type="caution">
    <text evidence="7">The sequence shown here is derived from an EMBL/GenBank/DDBJ whole genome shotgun (WGS) entry which is preliminary data.</text>
</comment>
<evidence type="ECO:0000313" key="7">
    <source>
        <dbReference type="EMBL" id="KKL72220.1"/>
    </source>
</evidence>
<accession>A0A0F9GS32</accession>
<dbReference type="GO" id="GO:0004375">
    <property type="term" value="F:glycine dehydrogenase (decarboxylating) activity"/>
    <property type="evidence" value="ECO:0007669"/>
    <property type="project" value="UniProtKB-EC"/>
</dbReference>
<gene>
    <name evidence="7" type="ORF">LCGC14_2087090</name>
</gene>
<dbReference type="InterPro" id="IPR015424">
    <property type="entry name" value="PyrdxlP-dep_Trfase"/>
</dbReference>
<name>A0A0F9GS32_9ZZZZ</name>
<keyword evidence="2" id="KW-0663">Pyridoxal phosphate</keyword>
<dbReference type="InterPro" id="IPR049316">
    <property type="entry name" value="GDC-P_C"/>
</dbReference>
<dbReference type="GO" id="GO:0005829">
    <property type="term" value="C:cytosol"/>
    <property type="evidence" value="ECO:0007669"/>
    <property type="project" value="TreeGrafter"/>
</dbReference>
<dbReference type="AlphaFoldDB" id="A0A0F9GS32"/>
<feature type="domain" description="Glycine dehydrogenase C-terminal" evidence="6">
    <location>
        <begin position="204"/>
        <end position="305"/>
    </location>
</feature>
<dbReference type="NCBIfam" id="NF003346">
    <property type="entry name" value="PRK04366.1"/>
    <property type="match status" value="1"/>
</dbReference>
<dbReference type="GO" id="GO:0016594">
    <property type="term" value="F:glycine binding"/>
    <property type="evidence" value="ECO:0007669"/>
    <property type="project" value="TreeGrafter"/>
</dbReference>
<evidence type="ECO:0000259" key="5">
    <source>
        <dbReference type="Pfam" id="PF00266"/>
    </source>
</evidence>
<sequence>MLVVKAYFADKMQKRTKVLIPDTAHGTNPASVSMCGFKAVSVKSNKDGIIDKKSVAAAMDEDVAAIMITNPNTLGLFETDIKEISDIVHEKGGLMYGDGANLNAFMGVVSAGKTGLDLIHINLHKTFSTPHGGGGPGSGPLAVKKGLDCYLPVPVIKKKDQNYFFDYDIPGSIGKIKSFYGNFLICVRAYTYILSMGGPGLERASRTAVVNANYLRSKLKKLYDLPYDTPCLHECVFTDKKQQEHGISTLDIAKSLIDYGFHPPTIYFPLVVDGALMIEPTETESKQTLDLFIDAMTSIAHEAEHNPQKLKTAPVKSRVGRVDEVLAARSPVLRWSRGSGM</sequence>
<reference evidence="7" key="1">
    <citation type="journal article" date="2015" name="Nature">
        <title>Complex archaea that bridge the gap between prokaryotes and eukaryotes.</title>
        <authorList>
            <person name="Spang A."/>
            <person name="Saw J.H."/>
            <person name="Jorgensen S.L."/>
            <person name="Zaremba-Niedzwiedzka K."/>
            <person name="Martijn J."/>
            <person name="Lind A.E."/>
            <person name="van Eijk R."/>
            <person name="Schleper C."/>
            <person name="Guy L."/>
            <person name="Ettema T.J."/>
        </authorList>
    </citation>
    <scope>NUCLEOTIDE SEQUENCE</scope>
</reference>
<dbReference type="Gene3D" id="3.90.1150.10">
    <property type="entry name" value="Aspartate Aminotransferase, domain 1"/>
    <property type="match status" value="1"/>
</dbReference>
<dbReference type="SUPFAM" id="SSF53383">
    <property type="entry name" value="PLP-dependent transferases"/>
    <property type="match status" value="1"/>
</dbReference>
<dbReference type="Pfam" id="PF21478">
    <property type="entry name" value="GcvP2_C"/>
    <property type="match status" value="1"/>
</dbReference>
<dbReference type="PANTHER" id="PTHR11773:SF1">
    <property type="entry name" value="GLYCINE DEHYDROGENASE (DECARBOXYLATING), MITOCHONDRIAL"/>
    <property type="match status" value="1"/>
</dbReference>
<evidence type="ECO:0000256" key="2">
    <source>
        <dbReference type="ARBA" id="ARBA00022898"/>
    </source>
</evidence>
<dbReference type="InterPro" id="IPR000192">
    <property type="entry name" value="Aminotrans_V_dom"/>
</dbReference>
<dbReference type="FunFam" id="3.90.1150.10:FF:000014">
    <property type="entry name" value="Probable glycine dehydrogenase (decarboxylating) subunit 2"/>
    <property type="match status" value="1"/>
</dbReference>